<dbReference type="InterPro" id="IPR043189">
    <property type="entry name" value="B4GAT1"/>
</dbReference>
<dbReference type="PANTHER" id="PTHR46420">
    <property type="entry name" value="BETA-1,4-GLUCURONYLTRANSFERASE 1"/>
    <property type="match status" value="1"/>
</dbReference>
<evidence type="ECO:0000256" key="18">
    <source>
        <dbReference type="ARBA" id="ARBA00032181"/>
    </source>
</evidence>
<comment type="subcellular location">
    <subcellularLocation>
        <location evidence="2">Golgi apparatus membrane</location>
        <topology evidence="2">Single-pass type II membrane protein</topology>
    </subcellularLocation>
</comment>
<dbReference type="PANTHER" id="PTHR46420:SF1">
    <property type="entry name" value="BETA-1,4-GLUCURONYLTRANSFERASE 1"/>
    <property type="match status" value="1"/>
</dbReference>
<name>A0ABN7AHW8_9HEMI</name>
<evidence type="ECO:0000313" key="23">
    <source>
        <dbReference type="Proteomes" id="UP001307889"/>
    </source>
</evidence>
<comment type="catalytic activity">
    <reaction evidence="20">
        <text>3-O-[beta-D-Xyl-(1-&gt;4)-Rib-ol-P-Rib-ol-P-3-beta-D-GalNAc-(1-&gt;3)-beta-D-GlcNAc-(1-&gt;4)-(O-6-P-alpha-D-Man)]-Thr-[protein] + UDP-alpha-D-glucuronate = 3-O-[beta-D-GlcA-(1-&gt;3)-beta-D-Xyl-(1-&gt;4)-Rib-ol-P-Rib-ol-P-3-beta-D-GalNAc-(1-&gt;3)-beta-D-GlcNAc-(1-&gt;4)-(O-6-P-alpha-D-Man)]-Thr-[protein] + UDP + H(+)</text>
        <dbReference type="Rhea" id="RHEA:46860"/>
        <dbReference type="Rhea" id="RHEA-COMP:15023"/>
        <dbReference type="Rhea" id="RHEA-COMP:17482"/>
        <dbReference type="ChEBI" id="CHEBI:15378"/>
        <dbReference type="ChEBI" id="CHEBI:58052"/>
        <dbReference type="ChEBI" id="CHEBI:58223"/>
        <dbReference type="ChEBI" id="CHEBI:142405"/>
        <dbReference type="ChEBI" id="CHEBI:177336"/>
    </reaction>
</comment>
<evidence type="ECO:0000256" key="12">
    <source>
        <dbReference type="ARBA" id="ARBA00023034"/>
    </source>
</evidence>
<evidence type="ECO:0000256" key="19">
    <source>
        <dbReference type="ARBA" id="ARBA00033291"/>
    </source>
</evidence>
<evidence type="ECO:0000256" key="8">
    <source>
        <dbReference type="ARBA" id="ARBA00022692"/>
    </source>
</evidence>
<reference evidence="22 23" key="1">
    <citation type="submission" date="2023-09" db="EMBL/GenBank/DDBJ databases">
        <title>Nesidiocoris tenuis whole genome shotgun sequence.</title>
        <authorList>
            <person name="Shibata T."/>
            <person name="Shimoda M."/>
            <person name="Kobayashi T."/>
            <person name="Uehara T."/>
        </authorList>
    </citation>
    <scope>NUCLEOTIDE SEQUENCE [LARGE SCALE GENOMIC DNA]</scope>
    <source>
        <strain evidence="22 23">Japan</strain>
    </source>
</reference>
<organism evidence="22 23">
    <name type="scientific">Nesidiocoris tenuis</name>
    <dbReference type="NCBI Taxonomy" id="355587"/>
    <lineage>
        <taxon>Eukaryota</taxon>
        <taxon>Metazoa</taxon>
        <taxon>Ecdysozoa</taxon>
        <taxon>Arthropoda</taxon>
        <taxon>Hexapoda</taxon>
        <taxon>Insecta</taxon>
        <taxon>Pterygota</taxon>
        <taxon>Neoptera</taxon>
        <taxon>Paraneoptera</taxon>
        <taxon>Hemiptera</taxon>
        <taxon>Heteroptera</taxon>
        <taxon>Panheteroptera</taxon>
        <taxon>Cimicomorpha</taxon>
        <taxon>Miridae</taxon>
        <taxon>Dicyphina</taxon>
        <taxon>Nesidiocoris</taxon>
    </lineage>
</organism>
<evidence type="ECO:0000256" key="21">
    <source>
        <dbReference type="SAM" id="Phobius"/>
    </source>
</evidence>
<evidence type="ECO:0000256" key="2">
    <source>
        <dbReference type="ARBA" id="ARBA00004323"/>
    </source>
</evidence>
<comment type="pathway">
    <text evidence="3">Protein modification; protein glycosylation.</text>
</comment>
<evidence type="ECO:0000256" key="3">
    <source>
        <dbReference type="ARBA" id="ARBA00004922"/>
    </source>
</evidence>
<keyword evidence="11 21" id="KW-1133">Transmembrane helix</keyword>
<dbReference type="Pfam" id="PF13896">
    <property type="entry name" value="Glyco_transf_49"/>
    <property type="match status" value="1"/>
</dbReference>
<keyword evidence="12" id="KW-0333">Golgi apparatus</keyword>
<keyword evidence="14" id="KW-0325">Glycoprotein</keyword>
<sequence>MHFVSICHQHGCKLWNVSVLSILVLTACNVLLMLRLLHTECTNISADSVPKPHPPLPPLILDNVVISNVSPIFNVDPRLGRWDTRHTYKMIDHALVGTLFTELSESFSVCLATQTSLEKVHSLVQVAHHWNGPISAALFAAGDEEFSILQDYINFLRRCYAPVRERVSFQLAFPKEKIPTTSLFVETSSHLDCTRPEASLGKLLKKRSPDIVRWRLRNPYPQNHMRNLARKNCQSPHVFLTDVDIIPSTNLADGLNNFFKTENCNALCAYVVPTYELDDRVQFPRNKTELVRLTGRGLARPFHHKVFIYNQYATNFSRWEQDKYINAVHVSHKVTNFEFLYEPFYVASDSVPPHDERFIGYGFTRNTQVYEMYVAGYEFFVLSPVFTIHWGLQHRKGRPSWRERQNTNNRKNFDQFKREVFARYHKDPLRMVAHQSKDNKLK</sequence>
<keyword evidence="7" id="KW-0808">Transferase</keyword>
<evidence type="ECO:0000256" key="20">
    <source>
        <dbReference type="ARBA" id="ARBA00047852"/>
    </source>
</evidence>
<comment type="similarity">
    <text evidence="4">Belongs to the glycosyltransferase 49 family.</text>
</comment>
<protein>
    <recommendedName>
        <fullName evidence="5">Beta-1,4-glucuronyltransferase 1</fullName>
    </recommendedName>
    <alternativeName>
        <fullName evidence="16">I-beta-1,3-N-acetylglucosaminyltransferase</fullName>
    </alternativeName>
    <alternativeName>
        <fullName evidence="19">N-acetyllactosaminide beta-1,3-N-acetylglucosaminyltransferase</fullName>
    </alternativeName>
    <alternativeName>
        <fullName evidence="17">Poly-N-acetyllactosamine extension enzyme</fullName>
    </alternativeName>
    <alternativeName>
        <fullName evidence="18">UDP-GlcNAc:betaGal beta-1,3-N-acetylglucosaminyltransferase 1</fullName>
    </alternativeName>
</protein>
<proteinExistence type="inferred from homology"/>
<evidence type="ECO:0000256" key="9">
    <source>
        <dbReference type="ARBA" id="ARBA00022723"/>
    </source>
</evidence>
<evidence type="ECO:0000256" key="16">
    <source>
        <dbReference type="ARBA" id="ARBA00030723"/>
    </source>
</evidence>
<evidence type="ECO:0000256" key="13">
    <source>
        <dbReference type="ARBA" id="ARBA00023136"/>
    </source>
</evidence>
<evidence type="ECO:0000256" key="15">
    <source>
        <dbReference type="ARBA" id="ARBA00023211"/>
    </source>
</evidence>
<keyword evidence="10" id="KW-0735">Signal-anchor</keyword>
<evidence type="ECO:0000256" key="6">
    <source>
        <dbReference type="ARBA" id="ARBA00022676"/>
    </source>
</evidence>
<dbReference type="Proteomes" id="UP001307889">
    <property type="component" value="Chromosome 2"/>
</dbReference>
<gene>
    <name evidence="22" type="ORF">NTJ_03679</name>
</gene>
<dbReference type="EMBL" id="AP028910">
    <property type="protein sequence ID" value="BES90872.1"/>
    <property type="molecule type" value="Genomic_DNA"/>
</dbReference>
<evidence type="ECO:0000256" key="17">
    <source>
        <dbReference type="ARBA" id="ARBA00032175"/>
    </source>
</evidence>
<keyword evidence="6" id="KW-0328">Glycosyltransferase</keyword>
<evidence type="ECO:0000256" key="1">
    <source>
        <dbReference type="ARBA" id="ARBA00001936"/>
    </source>
</evidence>
<keyword evidence="15" id="KW-0464">Manganese</keyword>
<accession>A0ABN7AHW8</accession>
<evidence type="ECO:0000256" key="14">
    <source>
        <dbReference type="ARBA" id="ARBA00023180"/>
    </source>
</evidence>
<keyword evidence="9" id="KW-0479">Metal-binding</keyword>
<evidence type="ECO:0000256" key="4">
    <source>
        <dbReference type="ARBA" id="ARBA00008539"/>
    </source>
</evidence>
<evidence type="ECO:0000313" key="22">
    <source>
        <dbReference type="EMBL" id="BES90872.1"/>
    </source>
</evidence>
<evidence type="ECO:0000256" key="11">
    <source>
        <dbReference type="ARBA" id="ARBA00022989"/>
    </source>
</evidence>
<feature type="transmembrane region" description="Helical" evidence="21">
    <location>
        <begin position="12"/>
        <end position="34"/>
    </location>
</feature>
<keyword evidence="13 21" id="KW-0472">Membrane</keyword>
<keyword evidence="8 21" id="KW-0812">Transmembrane</keyword>
<comment type="cofactor">
    <cofactor evidence="1">
        <name>Mn(2+)</name>
        <dbReference type="ChEBI" id="CHEBI:29035"/>
    </cofactor>
</comment>
<evidence type="ECO:0000256" key="5">
    <source>
        <dbReference type="ARBA" id="ARBA00017962"/>
    </source>
</evidence>
<evidence type="ECO:0000256" key="7">
    <source>
        <dbReference type="ARBA" id="ARBA00022679"/>
    </source>
</evidence>
<keyword evidence="23" id="KW-1185">Reference proteome</keyword>
<evidence type="ECO:0000256" key="10">
    <source>
        <dbReference type="ARBA" id="ARBA00022968"/>
    </source>
</evidence>